<reference evidence="3" key="1">
    <citation type="submission" date="2016-06" db="EMBL/GenBank/DDBJ databases">
        <title>Parallel loss of symbiosis genes in relatives of nitrogen-fixing non-legume Parasponia.</title>
        <authorList>
            <person name="Van Velzen R."/>
            <person name="Holmer R."/>
            <person name="Bu F."/>
            <person name="Rutten L."/>
            <person name="Van Zeijl A."/>
            <person name="Liu W."/>
            <person name="Santuari L."/>
            <person name="Cao Q."/>
            <person name="Sharma T."/>
            <person name="Shen D."/>
            <person name="Roswanjaya Y."/>
            <person name="Wardhani T."/>
            <person name="Kalhor M.S."/>
            <person name="Jansen J."/>
            <person name="Van den Hoogen J."/>
            <person name="Gungor B."/>
            <person name="Hartog M."/>
            <person name="Hontelez J."/>
            <person name="Verver J."/>
            <person name="Yang W.-C."/>
            <person name="Schijlen E."/>
            <person name="Repin R."/>
            <person name="Schilthuizen M."/>
            <person name="Schranz E."/>
            <person name="Heidstra R."/>
            <person name="Miyata K."/>
            <person name="Fedorova E."/>
            <person name="Kohlen W."/>
            <person name="Bisseling T."/>
            <person name="Smit S."/>
            <person name="Geurts R."/>
        </authorList>
    </citation>
    <scope>NUCLEOTIDE SEQUENCE [LARGE SCALE GENOMIC DNA]</scope>
    <source>
        <strain evidence="3">cv. RG33-2</strain>
    </source>
</reference>
<dbReference type="EMBL" id="JXTC01000180">
    <property type="protein sequence ID" value="PON83297.1"/>
    <property type="molecule type" value="Genomic_DNA"/>
</dbReference>
<protein>
    <submittedName>
        <fullName evidence="2">Ribonuclease H-like domain containing protein</fullName>
    </submittedName>
</protein>
<evidence type="ECO:0000313" key="3">
    <source>
        <dbReference type="Proteomes" id="UP000237000"/>
    </source>
</evidence>
<dbReference type="InterPro" id="IPR002156">
    <property type="entry name" value="RNaseH_domain"/>
</dbReference>
<comment type="caution">
    <text evidence="2">The sequence shown here is derived from an EMBL/GenBank/DDBJ whole genome shotgun (WGS) entry which is preliminary data.</text>
</comment>
<gene>
    <name evidence="2" type="ORF">TorRG33x02_208640</name>
</gene>
<dbReference type="GO" id="GO:0004523">
    <property type="term" value="F:RNA-DNA hybrid ribonuclease activity"/>
    <property type="evidence" value="ECO:0007669"/>
    <property type="project" value="InterPro"/>
</dbReference>
<feature type="domain" description="RNase H type-1" evidence="1">
    <location>
        <begin position="5"/>
        <end position="73"/>
    </location>
</feature>
<accession>A0A2P5ECM6</accession>
<organism evidence="2 3">
    <name type="scientific">Trema orientale</name>
    <name type="common">Charcoal tree</name>
    <name type="synonym">Celtis orientalis</name>
    <dbReference type="NCBI Taxonomy" id="63057"/>
    <lineage>
        <taxon>Eukaryota</taxon>
        <taxon>Viridiplantae</taxon>
        <taxon>Streptophyta</taxon>
        <taxon>Embryophyta</taxon>
        <taxon>Tracheophyta</taxon>
        <taxon>Spermatophyta</taxon>
        <taxon>Magnoliopsida</taxon>
        <taxon>eudicotyledons</taxon>
        <taxon>Gunneridae</taxon>
        <taxon>Pentapetalae</taxon>
        <taxon>rosids</taxon>
        <taxon>fabids</taxon>
        <taxon>Rosales</taxon>
        <taxon>Cannabaceae</taxon>
        <taxon>Trema</taxon>
    </lineage>
</organism>
<dbReference type="InterPro" id="IPR012337">
    <property type="entry name" value="RNaseH-like_sf"/>
</dbReference>
<evidence type="ECO:0000313" key="2">
    <source>
        <dbReference type="EMBL" id="PON83297.1"/>
    </source>
</evidence>
<dbReference type="AlphaFoldDB" id="A0A2P5ECM6"/>
<sequence>MGGDNRVGLGAVVRNGKGEIMLVAAIGCHGLKDVALAEDLAIRNGLQLSIEAGVWTVLETDSIAVVNMLKEKE</sequence>
<evidence type="ECO:0000259" key="1">
    <source>
        <dbReference type="Pfam" id="PF13456"/>
    </source>
</evidence>
<dbReference type="SUPFAM" id="SSF53098">
    <property type="entry name" value="Ribonuclease H-like"/>
    <property type="match status" value="1"/>
</dbReference>
<dbReference type="Pfam" id="PF13456">
    <property type="entry name" value="RVT_3"/>
    <property type="match status" value="1"/>
</dbReference>
<dbReference type="InParanoid" id="A0A2P5ECM6"/>
<proteinExistence type="predicted"/>
<dbReference type="OrthoDB" id="1537501at2759"/>
<dbReference type="Proteomes" id="UP000237000">
    <property type="component" value="Unassembled WGS sequence"/>
</dbReference>
<keyword evidence="3" id="KW-1185">Reference proteome</keyword>
<dbReference type="GO" id="GO:0003676">
    <property type="term" value="F:nucleic acid binding"/>
    <property type="evidence" value="ECO:0007669"/>
    <property type="project" value="InterPro"/>
</dbReference>
<name>A0A2P5ECM6_TREOI</name>